<evidence type="ECO:0000313" key="3">
    <source>
        <dbReference type="Proteomes" id="UP000775213"/>
    </source>
</evidence>
<dbReference type="AlphaFoldDB" id="A0AAV7HNJ4"/>
<gene>
    <name evidence="2" type="ORF">IEQ34_002470</name>
</gene>
<dbReference type="GO" id="GO:0005975">
    <property type="term" value="P:carbohydrate metabolic process"/>
    <property type="evidence" value="ECO:0007669"/>
    <property type="project" value="InterPro"/>
</dbReference>
<dbReference type="InterPro" id="IPR004276">
    <property type="entry name" value="GlycoTrans_28_N"/>
</dbReference>
<organism evidence="2 3">
    <name type="scientific">Dendrobium chrysotoxum</name>
    <name type="common">Orchid</name>
    <dbReference type="NCBI Taxonomy" id="161865"/>
    <lineage>
        <taxon>Eukaryota</taxon>
        <taxon>Viridiplantae</taxon>
        <taxon>Streptophyta</taxon>
        <taxon>Embryophyta</taxon>
        <taxon>Tracheophyta</taxon>
        <taxon>Spermatophyta</taxon>
        <taxon>Magnoliopsida</taxon>
        <taxon>Liliopsida</taxon>
        <taxon>Asparagales</taxon>
        <taxon>Orchidaceae</taxon>
        <taxon>Epidendroideae</taxon>
        <taxon>Malaxideae</taxon>
        <taxon>Dendrobiinae</taxon>
        <taxon>Dendrobium</taxon>
    </lineage>
</organism>
<evidence type="ECO:0000313" key="2">
    <source>
        <dbReference type="EMBL" id="KAH0469238.1"/>
    </source>
</evidence>
<feature type="domain" description="Glycosyltransferase family 28 N-terminal" evidence="1">
    <location>
        <begin position="157"/>
        <end position="180"/>
    </location>
</feature>
<protein>
    <recommendedName>
        <fullName evidence="1">Glycosyltransferase family 28 N-terminal domain-containing protein</fullName>
    </recommendedName>
</protein>
<sequence length="184" mass="20612">MENNGEVDGRAVGGPFDTEMKRDPVTNLPYLSHLEARDLSFSPSFRPGLQHYSSAPIKYNDNILLCKDQDVALSRSNTDKREATKCDLMLDMLSEKEKKKIMEDLVKIQNNGTVEVNVAQSAPVATELLKLDAIDFSYSEFEDDIFGFNKSIPKLKIAMLVVGTRGDIQPFIAFAKRLQACAKY</sequence>
<dbReference type="GO" id="GO:0016758">
    <property type="term" value="F:hexosyltransferase activity"/>
    <property type="evidence" value="ECO:0007669"/>
    <property type="project" value="InterPro"/>
</dbReference>
<dbReference type="Pfam" id="PF03033">
    <property type="entry name" value="Glyco_transf_28"/>
    <property type="match status" value="1"/>
</dbReference>
<keyword evidence="3" id="KW-1185">Reference proteome</keyword>
<dbReference type="Gene3D" id="3.40.50.2000">
    <property type="entry name" value="Glycogen Phosphorylase B"/>
    <property type="match status" value="1"/>
</dbReference>
<name>A0AAV7HNJ4_DENCH</name>
<dbReference type="EMBL" id="JAGFBR010000003">
    <property type="protein sequence ID" value="KAH0469238.1"/>
    <property type="molecule type" value="Genomic_DNA"/>
</dbReference>
<comment type="caution">
    <text evidence="2">The sequence shown here is derived from an EMBL/GenBank/DDBJ whole genome shotgun (WGS) entry which is preliminary data.</text>
</comment>
<accession>A0AAV7HNJ4</accession>
<proteinExistence type="predicted"/>
<evidence type="ECO:0000259" key="1">
    <source>
        <dbReference type="Pfam" id="PF03033"/>
    </source>
</evidence>
<reference evidence="2 3" key="1">
    <citation type="journal article" date="2021" name="Hortic Res">
        <title>Chromosome-scale assembly of the Dendrobium chrysotoxum genome enhances the understanding of orchid evolution.</title>
        <authorList>
            <person name="Zhang Y."/>
            <person name="Zhang G.Q."/>
            <person name="Zhang D."/>
            <person name="Liu X.D."/>
            <person name="Xu X.Y."/>
            <person name="Sun W.H."/>
            <person name="Yu X."/>
            <person name="Zhu X."/>
            <person name="Wang Z.W."/>
            <person name="Zhao X."/>
            <person name="Zhong W.Y."/>
            <person name="Chen H."/>
            <person name="Yin W.L."/>
            <person name="Huang T."/>
            <person name="Niu S.C."/>
            <person name="Liu Z.J."/>
        </authorList>
    </citation>
    <scope>NUCLEOTIDE SEQUENCE [LARGE SCALE GENOMIC DNA]</scope>
    <source>
        <strain evidence="2">Lindl</strain>
    </source>
</reference>
<dbReference type="Proteomes" id="UP000775213">
    <property type="component" value="Unassembled WGS sequence"/>
</dbReference>